<accession>A0A3M7SRM2</accession>
<comment type="caution">
    <text evidence="1">The sequence shown here is derived from an EMBL/GenBank/DDBJ whole genome shotgun (WGS) entry which is preliminary data.</text>
</comment>
<proteinExistence type="predicted"/>
<sequence length="91" mass="10875">MKISINKKADIFTLHDIFTKSPTVILSNIFKHGKEFSQENLYIVIYVYVVEQQVTNENMIISNKVRTILLFYYLKLNRNYIRKIGVQRDFI</sequence>
<evidence type="ECO:0000313" key="1">
    <source>
        <dbReference type="EMBL" id="RNA38322.1"/>
    </source>
</evidence>
<organism evidence="1 2">
    <name type="scientific">Brachionus plicatilis</name>
    <name type="common">Marine rotifer</name>
    <name type="synonym">Brachionus muelleri</name>
    <dbReference type="NCBI Taxonomy" id="10195"/>
    <lineage>
        <taxon>Eukaryota</taxon>
        <taxon>Metazoa</taxon>
        <taxon>Spiralia</taxon>
        <taxon>Gnathifera</taxon>
        <taxon>Rotifera</taxon>
        <taxon>Eurotatoria</taxon>
        <taxon>Monogononta</taxon>
        <taxon>Pseudotrocha</taxon>
        <taxon>Ploima</taxon>
        <taxon>Brachionidae</taxon>
        <taxon>Brachionus</taxon>
    </lineage>
</organism>
<keyword evidence="2" id="KW-1185">Reference proteome</keyword>
<evidence type="ECO:0000313" key="2">
    <source>
        <dbReference type="Proteomes" id="UP000276133"/>
    </source>
</evidence>
<name>A0A3M7SRM2_BRAPC</name>
<dbReference type="EMBL" id="REGN01000891">
    <property type="protein sequence ID" value="RNA38322.1"/>
    <property type="molecule type" value="Genomic_DNA"/>
</dbReference>
<dbReference type="AlphaFoldDB" id="A0A3M7SRM2"/>
<dbReference type="Proteomes" id="UP000276133">
    <property type="component" value="Unassembled WGS sequence"/>
</dbReference>
<reference evidence="1 2" key="1">
    <citation type="journal article" date="2018" name="Sci. Rep.">
        <title>Genomic signatures of local adaptation to the degree of environmental predictability in rotifers.</title>
        <authorList>
            <person name="Franch-Gras L."/>
            <person name="Hahn C."/>
            <person name="Garcia-Roger E.M."/>
            <person name="Carmona M.J."/>
            <person name="Serra M."/>
            <person name="Gomez A."/>
        </authorList>
    </citation>
    <scope>NUCLEOTIDE SEQUENCE [LARGE SCALE GENOMIC DNA]</scope>
    <source>
        <strain evidence="1">HYR1</strain>
    </source>
</reference>
<protein>
    <submittedName>
        <fullName evidence="1">Uncharacterized protein</fullName>
    </submittedName>
</protein>
<gene>
    <name evidence="1" type="ORF">BpHYR1_041590</name>
</gene>